<dbReference type="Proteomes" id="UP000828390">
    <property type="component" value="Unassembled WGS sequence"/>
</dbReference>
<reference evidence="1" key="2">
    <citation type="submission" date="2020-11" db="EMBL/GenBank/DDBJ databases">
        <authorList>
            <person name="McCartney M.A."/>
            <person name="Auch B."/>
            <person name="Kono T."/>
            <person name="Mallez S."/>
            <person name="Becker A."/>
            <person name="Gohl D.M."/>
            <person name="Silverstein K.A.T."/>
            <person name="Koren S."/>
            <person name="Bechman K.B."/>
            <person name="Herman A."/>
            <person name="Abrahante J.E."/>
            <person name="Garbe J."/>
        </authorList>
    </citation>
    <scope>NUCLEOTIDE SEQUENCE</scope>
    <source>
        <strain evidence="1">Duluth1</strain>
        <tissue evidence="1">Whole animal</tissue>
    </source>
</reference>
<accession>A0A9D4IK86</accession>
<organism evidence="1 2">
    <name type="scientific">Dreissena polymorpha</name>
    <name type="common">Zebra mussel</name>
    <name type="synonym">Mytilus polymorpha</name>
    <dbReference type="NCBI Taxonomy" id="45954"/>
    <lineage>
        <taxon>Eukaryota</taxon>
        <taxon>Metazoa</taxon>
        <taxon>Spiralia</taxon>
        <taxon>Lophotrochozoa</taxon>
        <taxon>Mollusca</taxon>
        <taxon>Bivalvia</taxon>
        <taxon>Autobranchia</taxon>
        <taxon>Heteroconchia</taxon>
        <taxon>Euheterodonta</taxon>
        <taxon>Imparidentia</taxon>
        <taxon>Neoheterodontei</taxon>
        <taxon>Myida</taxon>
        <taxon>Dreissenoidea</taxon>
        <taxon>Dreissenidae</taxon>
        <taxon>Dreissena</taxon>
    </lineage>
</organism>
<reference evidence="1" key="1">
    <citation type="journal article" date="2019" name="bioRxiv">
        <title>The Genome of the Zebra Mussel, Dreissena polymorpha: A Resource for Invasive Species Research.</title>
        <authorList>
            <person name="McCartney M.A."/>
            <person name="Auch B."/>
            <person name="Kono T."/>
            <person name="Mallez S."/>
            <person name="Zhang Y."/>
            <person name="Obille A."/>
            <person name="Becker A."/>
            <person name="Abrahante J.E."/>
            <person name="Garbe J."/>
            <person name="Badalamenti J.P."/>
            <person name="Herman A."/>
            <person name="Mangelson H."/>
            <person name="Liachko I."/>
            <person name="Sullivan S."/>
            <person name="Sone E.D."/>
            <person name="Koren S."/>
            <person name="Silverstein K.A.T."/>
            <person name="Beckman K.B."/>
            <person name="Gohl D.M."/>
        </authorList>
    </citation>
    <scope>NUCLEOTIDE SEQUENCE</scope>
    <source>
        <strain evidence="1">Duluth1</strain>
        <tissue evidence="1">Whole animal</tissue>
    </source>
</reference>
<evidence type="ECO:0000313" key="2">
    <source>
        <dbReference type="Proteomes" id="UP000828390"/>
    </source>
</evidence>
<proteinExistence type="predicted"/>
<evidence type="ECO:0000313" key="1">
    <source>
        <dbReference type="EMBL" id="KAH3776074.1"/>
    </source>
</evidence>
<gene>
    <name evidence="1" type="ORF">DPMN_177487</name>
</gene>
<dbReference type="EMBL" id="JAIWYP010000009">
    <property type="protein sequence ID" value="KAH3776074.1"/>
    <property type="molecule type" value="Genomic_DNA"/>
</dbReference>
<comment type="caution">
    <text evidence="1">The sequence shown here is derived from an EMBL/GenBank/DDBJ whole genome shotgun (WGS) entry which is preliminary data.</text>
</comment>
<dbReference type="AlphaFoldDB" id="A0A9D4IK86"/>
<protein>
    <submittedName>
        <fullName evidence="1">Uncharacterized protein</fullName>
    </submittedName>
</protein>
<sequence>MGMFSSRFLIQTCKTHGMYTSQLRGTVSSVDMNHALFYRLIAGGRERLPLLLEMRMD</sequence>
<keyword evidence="2" id="KW-1185">Reference proteome</keyword>
<name>A0A9D4IK86_DREPO</name>